<reference evidence="1 2" key="1">
    <citation type="submission" date="2015-01" db="EMBL/GenBank/DDBJ databases">
        <title>Evolution of Trichinella species and genotypes.</title>
        <authorList>
            <person name="Korhonen P.K."/>
            <person name="Edoardo P."/>
            <person name="Giuseppe L.R."/>
            <person name="Gasser R.B."/>
        </authorList>
    </citation>
    <scope>NUCLEOTIDE SEQUENCE [LARGE SCALE GENOMIC DNA]</scope>
    <source>
        <strain evidence="1">ISS470</strain>
    </source>
</reference>
<gene>
    <name evidence="1" type="ORF">T4D_11302</name>
</gene>
<proteinExistence type="predicted"/>
<evidence type="ECO:0000313" key="1">
    <source>
        <dbReference type="EMBL" id="KRY89543.1"/>
    </source>
</evidence>
<dbReference type="AlphaFoldDB" id="A0A0V1FU39"/>
<keyword evidence="2" id="KW-1185">Reference proteome</keyword>
<name>A0A0V1FU39_TRIPS</name>
<comment type="caution">
    <text evidence="1">The sequence shown here is derived from an EMBL/GenBank/DDBJ whole genome shotgun (WGS) entry which is preliminary data.</text>
</comment>
<organism evidence="1 2">
    <name type="scientific">Trichinella pseudospiralis</name>
    <name type="common">Parasitic roundworm</name>
    <dbReference type="NCBI Taxonomy" id="6337"/>
    <lineage>
        <taxon>Eukaryota</taxon>
        <taxon>Metazoa</taxon>
        <taxon>Ecdysozoa</taxon>
        <taxon>Nematoda</taxon>
        <taxon>Enoplea</taxon>
        <taxon>Dorylaimia</taxon>
        <taxon>Trichinellida</taxon>
        <taxon>Trichinellidae</taxon>
        <taxon>Trichinella</taxon>
    </lineage>
</organism>
<protein>
    <submittedName>
        <fullName evidence="1">Uncharacterized protein</fullName>
    </submittedName>
</protein>
<dbReference type="Proteomes" id="UP000054995">
    <property type="component" value="Unassembled WGS sequence"/>
</dbReference>
<accession>A0A0V1FU39</accession>
<evidence type="ECO:0000313" key="2">
    <source>
        <dbReference type="Proteomes" id="UP000054995"/>
    </source>
</evidence>
<dbReference type="EMBL" id="JYDT01000030">
    <property type="protein sequence ID" value="KRY89543.1"/>
    <property type="molecule type" value="Genomic_DNA"/>
</dbReference>
<sequence length="59" mass="6713">MDSFQTEETVSYSIGIPAVNMKLLMPLYCRLIKIALKIKGSTIISNVTFSIKNIRKHKQ</sequence>